<dbReference type="CDD" id="cd12108">
    <property type="entry name" value="Hr-like"/>
    <property type="match status" value="1"/>
</dbReference>
<evidence type="ECO:0000313" key="2">
    <source>
        <dbReference type="EMBL" id="KAH0542022.1"/>
    </source>
</evidence>
<dbReference type="Pfam" id="PF01814">
    <property type="entry name" value="Hemerythrin"/>
    <property type="match status" value="1"/>
</dbReference>
<gene>
    <name evidence="2" type="ORF">FGG08_003571</name>
</gene>
<protein>
    <recommendedName>
        <fullName evidence="1">Hemerythrin-like domain-containing protein</fullName>
    </recommendedName>
</protein>
<dbReference type="PANTHER" id="PTHR38048">
    <property type="entry name" value="EXPRESSED PROTEIN"/>
    <property type="match status" value="1"/>
</dbReference>
<dbReference type="Gene3D" id="1.20.120.520">
    <property type="entry name" value="nmb1532 protein domain like"/>
    <property type="match status" value="1"/>
</dbReference>
<dbReference type="AlphaFoldDB" id="A0A9P8HY37"/>
<proteinExistence type="predicted"/>
<comment type="caution">
    <text evidence="2">The sequence shown here is derived from an EMBL/GenBank/DDBJ whole genome shotgun (WGS) entry which is preliminary data.</text>
</comment>
<keyword evidence="3" id="KW-1185">Reference proteome</keyword>
<dbReference type="InterPro" id="IPR053206">
    <property type="entry name" value="Dimeric_xanthone_biosynth"/>
</dbReference>
<organism evidence="2 3">
    <name type="scientific">Glutinoglossum americanum</name>
    <dbReference type="NCBI Taxonomy" id="1670608"/>
    <lineage>
        <taxon>Eukaryota</taxon>
        <taxon>Fungi</taxon>
        <taxon>Dikarya</taxon>
        <taxon>Ascomycota</taxon>
        <taxon>Pezizomycotina</taxon>
        <taxon>Geoglossomycetes</taxon>
        <taxon>Geoglossales</taxon>
        <taxon>Geoglossaceae</taxon>
        <taxon>Glutinoglossum</taxon>
    </lineage>
</organism>
<evidence type="ECO:0000259" key="1">
    <source>
        <dbReference type="Pfam" id="PF01814"/>
    </source>
</evidence>
<name>A0A9P8HY37_9PEZI</name>
<feature type="domain" description="Hemerythrin-like" evidence="1">
    <location>
        <begin position="33"/>
        <end position="162"/>
    </location>
</feature>
<dbReference type="InterPro" id="IPR012312">
    <property type="entry name" value="Hemerythrin-like"/>
</dbReference>
<dbReference type="PANTHER" id="PTHR38048:SF1">
    <property type="entry name" value="HEMERYTHRIN-LIKE DOMAIN-CONTAINING PROTEIN"/>
    <property type="match status" value="1"/>
</dbReference>
<evidence type="ECO:0000313" key="3">
    <source>
        <dbReference type="Proteomes" id="UP000698800"/>
    </source>
</evidence>
<dbReference type="Proteomes" id="UP000698800">
    <property type="component" value="Unassembled WGS sequence"/>
</dbReference>
<dbReference type="EMBL" id="JAGHQL010000063">
    <property type="protein sequence ID" value="KAH0542022.1"/>
    <property type="molecule type" value="Genomic_DNA"/>
</dbReference>
<dbReference type="OrthoDB" id="10044044at2759"/>
<reference evidence="2" key="1">
    <citation type="submission" date="2021-03" db="EMBL/GenBank/DDBJ databases">
        <title>Comparative genomics and phylogenomic investigation of the class Geoglossomycetes provide insights into ecological specialization and systematics.</title>
        <authorList>
            <person name="Melie T."/>
            <person name="Pirro S."/>
            <person name="Miller A.N."/>
            <person name="Quandt A."/>
        </authorList>
    </citation>
    <scope>NUCLEOTIDE SEQUENCE</scope>
    <source>
        <strain evidence="2">GBOQ0MN5Z8</strain>
    </source>
</reference>
<accession>A0A9P8HY37</accession>
<sequence length="181" mass="21479">MDLVIRGNDEESSRVEEPPKLSAAEFRAYNRFAEQMDVFHNHFRQTWNELYNAASNGKRPQNLTLRQFIVLGLDFCHWLSTHHSIEERHFFPLLAKKMPAFREELELLAQHKQIHAGLDKFEAYLNQCKSGEEELRLGRMRELMDGFGTVLWQHLDDEVKELGAENMRKYWTLEELRAFPM</sequence>